<gene>
    <name evidence="2" type="ORF">BGZ96_003635</name>
</gene>
<comment type="caution">
    <text evidence="2">The sequence shown here is derived from an EMBL/GenBank/DDBJ whole genome shotgun (WGS) entry which is preliminary data.</text>
</comment>
<evidence type="ECO:0000313" key="3">
    <source>
        <dbReference type="Proteomes" id="UP001194696"/>
    </source>
</evidence>
<evidence type="ECO:0000256" key="1">
    <source>
        <dbReference type="SAM" id="SignalP"/>
    </source>
</evidence>
<feature type="signal peptide" evidence="1">
    <location>
        <begin position="1"/>
        <end position="18"/>
    </location>
</feature>
<dbReference type="EMBL" id="JAAAIM010000018">
    <property type="protein sequence ID" value="KAG0297988.1"/>
    <property type="molecule type" value="Genomic_DNA"/>
</dbReference>
<protein>
    <submittedName>
        <fullName evidence="2">Uncharacterized protein</fullName>
    </submittedName>
</protein>
<accession>A0ABQ7KHR8</accession>
<name>A0ABQ7KHR8_9FUNG</name>
<reference evidence="2 3" key="1">
    <citation type="journal article" date="2020" name="Fungal Divers.">
        <title>Resolving the Mortierellaceae phylogeny through synthesis of multi-gene phylogenetics and phylogenomics.</title>
        <authorList>
            <person name="Vandepol N."/>
            <person name="Liber J."/>
            <person name="Desiro A."/>
            <person name="Na H."/>
            <person name="Kennedy M."/>
            <person name="Barry K."/>
            <person name="Grigoriev I.V."/>
            <person name="Miller A.N."/>
            <person name="O'Donnell K."/>
            <person name="Stajich J.E."/>
            <person name="Bonito G."/>
        </authorList>
    </citation>
    <scope>NUCLEOTIDE SEQUENCE [LARGE SCALE GENOMIC DNA]</scope>
    <source>
        <strain evidence="2 3">AD045</strain>
    </source>
</reference>
<feature type="chain" id="PRO_5047165873" evidence="1">
    <location>
        <begin position="19"/>
        <end position="153"/>
    </location>
</feature>
<dbReference type="Proteomes" id="UP001194696">
    <property type="component" value="Unassembled WGS sequence"/>
</dbReference>
<sequence length="153" mass="16110">MQFKSLLIATVLLGLTFAAEPQTVIATEPQTVIATEPQAAPAAEPQVAPAADGQVSADGIIGSILWPVGFTDQCNAMFKISAELDRQIARATAKKNFSCTDAQKAVIAKTANCSPLSLIQGLAWPLAFGQQEALGKRIIAQTDCLAAFNTKYC</sequence>
<proteinExistence type="predicted"/>
<organism evidence="2 3">
    <name type="scientific">Linnemannia gamsii</name>
    <dbReference type="NCBI Taxonomy" id="64522"/>
    <lineage>
        <taxon>Eukaryota</taxon>
        <taxon>Fungi</taxon>
        <taxon>Fungi incertae sedis</taxon>
        <taxon>Mucoromycota</taxon>
        <taxon>Mortierellomycotina</taxon>
        <taxon>Mortierellomycetes</taxon>
        <taxon>Mortierellales</taxon>
        <taxon>Mortierellaceae</taxon>
        <taxon>Linnemannia</taxon>
    </lineage>
</organism>
<keyword evidence="3" id="KW-1185">Reference proteome</keyword>
<evidence type="ECO:0000313" key="2">
    <source>
        <dbReference type="EMBL" id="KAG0297988.1"/>
    </source>
</evidence>
<keyword evidence="1" id="KW-0732">Signal</keyword>